<dbReference type="InterPro" id="IPR016064">
    <property type="entry name" value="NAD/diacylglycerol_kinase_sf"/>
</dbReference>
<accession>A0A9J2PE11</accession>
<proteinExistence type="predicted"/>
<feature type="domain" description="DAGKc" evidence="1">
    <location>
        <begin position="3"/>
        <end position="154"/>
    </location>
</feature>
<keyword evidence="2" id="KW-1185">Reference proteome</keyword>
<dbReference type="PANTHER" id="PTHR12358">
    <property type="entry name" value="SPHINGOSINE KINASE"/>
    <property type="match status" value="1"/>
</dbReference>
<dbReference type="GO" id="GO:0001727">
    <property type="term" value="F:lipid kinase activity"/>
    <property type="evidence" value="ECO:0007669"/>
    <property type="project" value="TreeGrafter"/>
</dbReference>
<dbReference type="Pfam" id="PF00781">
    <property type="entry name" value="DAGK_cat"/>
    <property type="match status" value="1"/>
</dbReference>
<dbReference type="InterPro" id="IPR050187">
    <property type="entry name" value="Lipid_Phosphate_FormReg"/>
</dbReference>
<evidence type="ECO:0000313" key="3">
    <source>
        <dbReference type="WBParaSite" id="ALUE_0000758401-mRNA-1"/>
    </source>
</evidence>
<sequence>MSVDNNRVLIFVNPRSGVGQARHIFEHMLSPQLKAASIPYDCIITGHTNHAKMFVSECACLQKYNSIVILSGDGLIFEVINGILERRDRKYFLSHMPIGIIPVGSGNGLLASVFHHLNRNVTDMKKFVRHAMNAICDSKTTNLPVNLLHVETSSASFAAFLSVGYGLLSDIDIESERWRKIFGRARFTIGALIRCFLGLRVYRCRLSFLKSSDAPCSSHNLHPFKC</sequence>
<dbReference type="Proteomes" id="UP000036681">
    <property type="component" value="Unplaced"/>
</dbReference>
<dbReference type="GO" id="GO:0016020">
    <property type="term" value="C:membrane"/>
    <property type="evidence" value="ECO:0007669"/>
    <property type="project" value="TreeGrafter"/>
</dbReference>
<dbReference type="GO" id="GO:0046512">
    <property type="term" value="P:sphingosine biosynthetic process"/>
    <property type="evidence" value="ECO:0007669"/>
    <property type="project" value="TreeGrafter"/>
</dbReference>
<evidence type="ECO:0000313" key="2">
    <source>
        <dbReference type="Proteomes" id="UP000036681"/>
    </source>
</evidence>
<dbReference type="InterPro" id="IPR001206">
    <property type="entry name" value="Diacylglycerol_kinase_cat_dom"/>
</dbReference>
<organism evidence="2 3">
    <name type="scientific">Ascaris lumbricoides</name>
    <name type="common">Giant roundworm</name>
    <dbReference type="NCBI Taxonomy" id="6252"/>
    <lineage>
        <taxon>Eukaryota</taxon>
        <taxon>Metazoa</taxon>
        <taxon>Ecdysozoa</taxon>
        <taxon>Nematoda</taxon>
        <taxon>Chromadorea</taxon>
        <taxon>Rhabditida</taxon>
        <taxon>Spirurina</taxon>
        <taxon>Ascaridomorpha</taxon>
        <taxon>Ascaridoidea</taxon>
        <taxon>Ascarididae</taxon>
        <taxon>Ascaris</taxon>
    </lineage>
</organism>
<dbReference type="SUPFAM" id="SSF111331">
    <property type="entry name" value="NAD kinase/diacylglycerol kinase-like"/>
    <property type="match status" value="1"/>
</dbReference>
<dbReference type="AlphaFoldDB" id="A0A9J2PE11"/>
<name>A0A9J2PE11_ASCLU</name>
<evidence type="ECO:0000259" key="1">
    <source>
        <dbReference type="PROSITE" id="PS50146"/>
    </source>
</evidence>
<reference evidence="3" key="1">
    <citation type="submission" date="2023-03" db="UniProtKB">
        <authorList>
            <consortium name="WormBaseParasite"/>
        </authorList>
    </citation>
    <scope>IDENTIFICATION</scope>
</reference>
<dbReference type="SMART" id="SM00046">
    <property type="entry name" value="DAGKc"/>
    <property type="match status" value="1"/>
</dbReference>
<dbReference type="PROSITE" id="PS50146">
    <property type="entry name" value="DAGK"/>
    <property type="match status" value="1"/>
</dbReference>
<dbReference type="InterPro" id="IPR017438">
    <property type="entry name" value="ATP-NAD_kinase_N"/>
</dbReference>
<dbReference type="PANTHER" id="PTHR12358:SF112">
    <property type="entry name" value="LD11247P-RELATED"/>
    <property type="match status" value="1"/>
</dbReference>
<protein>
    <submittedName>
        <fullName evidence="3">DAGKc domain-containing protein</fullName>
    </submittedName>
</protein>
<dbReference type="GO" id="GO:0005737">
    <property type="term" value="C:cytoplasm"/>
    <property type="evidence" value="ECO:0007669"/>
    <property type="project" value="TreeGrafter"/>
</dbReference>
<dbReference type="WBParaSite" id="ALUE_0000758401-mRNA-1">
    <property type="protein sequence ID" value="ALUE_0000758401-mRNA-1"/>
    <property type="gene ID" value="ALUE_0000758401"/>
</dbReference>
<dbReference type="Gene3D" id="2.60.200.40">
    <property type="match status" value="1"/>
</dbReference>
<dbReference type="Gene3D" id="3.40.50.10330">
    <property type="entry name" value="Probable inorganic polyphosphate/atp-NAD kinase, domain 1"/>
    <property type="match status" value="1"/>
</dbReference>